<reference evidence="2 3" key="1">
    <citation type="journal article" date="2014" name="Environ. Microbiol.">
        <title>Contrasting genomic patterns and infection strategies of two co-existing Bacteroidetes podovirus genera.</title>
        <authorList>
            <person name="Holmfeldt K."/>
            <person name="Howard-Varona C."/>
            <person name="Solonenko N."/>
            <person name="Sullivan M.B."/>
        </authorList>
    </citation>
    <scope>NUCLEOTIDE SEQUENCE [LARGE SCALE GENOMIC DNA]</scope>
    <source>
        <strain evidence="2 3">18</strain>
    </source>
</reference>
<proteinExistence type="predicted"/>
<organism evidence="2 3">
    <name type="scientific">Cellulophaga baltica 18</name>
    <dbReference type="NCBI Taxonomy" id="1348584"/>
    <lineage>
        <taxon>Bacteria</taxon>
        <taxon>Pseudomonadati</taxon>
        <taxon>Bacteroidota</taxon>
        <taxon>Flavobacteriia</taxon>
        <taxon>Flavobacteriales</taxon>
        <taxon>Flavobacteriaceae</taxon>
        <taxon>Cellulophaga</taxon>
    </lineage>
</organism>
<name>A0AAU8RSA9_9FLAO</name>
<dbReference type="EMBL" id="CP009976">
    <property type="protein sequence ID" value="AIZ43051.1"/>
    <property type="molecule type" value="Genomic_DNA"/>
</dbReference>
<dbReference type="RefSeq" id="WP_029446795.1">
    <property type="nucleotide sequence ID" value="NZ_CP009976.1"/>
</dbReference>
<evidence type="ECO:0000256" key="1">
    <source>
        <dbReference type="SAM" id="MobiDB-lite"/>
    </source>
</evidence>
<gene>
    <name evidence="2" type="ORF">M666_16710</name>
</gene>
<evidence type="ECO:0000313" key="3">
    <source>
        <dbReference type="Proteomes" id="UP000030786"/>
    </source>
</evidence>
<dbReference type="GeneID" id="78062351"/>
<dbReference type="Proteomes" id="UP000030786">
    <property type="component" value="Chromosome"/>
</dbReference>
<protein>
    <submittedName>
        <fullName evidence="2">Uncharacterized protein</fullName>
    </submittedName>
</protein>
<accession>A0AAU8RSA9</accession>
<sequence>MKLSNILLASMISSGIGVSAQVSNVVKDSLVPTKNSTEISLSTPVKDSTKLRERRRKNDSIKIHEQKVRRDSILALRVESSPRFSCPACGRG</sequence>
<feature type="compositionally biased region" description="Basic and acidic residues" evidence="1">
    <location>
        <begin position="47"/>
        <end position="64"/>
    </location>
</feature>
<evidence type="ECO:0000313" key="2">
    <source>
        <dbReference type="EMBL" id="AIZ43051.1"/>
    </source>
</evidence>
<feature type="region of interest" description="Disordered" evidence="1">
    <location>
        <begin position="41"/>
        <end position="64"/>
    </location>
</feature>
<dbReference type="KEGG" id="cbat:M666_16710"/>
<dbReference type="AlphaFoldDB" id="A0AAU8RSA9"/>